<protein>
    <recommendedName>
        <fullName evidence="2">SHOCT domain-containing protein</fullName>
    </recommendedName>
</protein>
<feature type="transmembrane region" description="Helical" evidence="1">
    <location>
        <begin position="20"/>
        <end position="45"/>
    </location>
</feature>
<comment type="caution">
    <text evidence="3">The sequence shown here is derived from an EMBL/GenBank/DDBJ whole genome shotgun (WGS) entry which is preliminary data.</text>
</comment>
<feature type="domain" description="SHOCT" evidence="2">
    <location>
        <begin position="56"/>
        <end position="82"/>
    </location>
</feature>
<evidence type="ECO:0000259" key="2">
    <source>
        <dbReference type="Pfam" id="PF09851"/>
    </source>
</evidence>
<dbReference type="Pfam" id="PF09851">
    <property type="entry name" value="SHOCT"/>
    <property type="match status" value="1"/>
</dbReference>
<reference evidence="3 4" key="1">
    <citation type="journal article" date="2016" name="Nat. Commun.">
        <title>Thousands of microbial genomes shed light on interconnected biogeochemical processes in an aquifer system.</title>
        <authorList>
            <person name="Anantharaman K."/>
            <person name="Brown C.T."/>
            <person name="Hug L.A."/>
            <person name="Sharon I."/>
            <person name="Castelle C.J."/>
            <person name="Probst A.J."/>
            <person name="Thomas B.C."/>
            <person name="Singh A."/>
            <person name="Wilkins M.J."/>
            <person name="Karaoz U."/>
            <person name="Brodie E.L."/>
            <person name="Williams K.H."/>
            <person name="Hubbard S.S."/>
            <person name="Banfield J.F."/>
        </authorList>
    </citation>
    <scope>NUCLEOTIDE SEQUENCE [LARGE SCALE GENOMIC DNA]</scope>
</reference>
<dbReference type="AlphaFoldDB" id="A0A1F7GR11"/>
<proteinExistence type="predicted"/>
<organism evidence="3 4">
    <name type="scientific">Candidatus Roizmanbacteria bacterium RIFCSPHIGHO2_01_FULL_39_8</name>
    <dbReference type="NCBI Taxonomy" id="1802033"/>
    <lineage>
        <taxon>Bacteria</taxon>
        <taxon>Candidatus Roizmaniibacteriota</taxon>
    </lineage>
</organism>
<keyword evidence="1" id="KW-1133">Transmembrane helix</keyword>
<dbReference type="InterPro" id="IPR018649">
    <property type="entry name" value="SHOCT"/>
</dbReference>
<evidence type="ECO:0000256" key="1">
    <source>
        <dbReference type="SAM" id="Phobius"/>
    </source>
</evidence>
<sequence>MMGIMRGGGNNMMSGWGGFGLLGWIPMVLFWIVLILGVVALLRYLGRSGQQQDDKTPLEILKERYAKGEIDKKKFEEMKKEVR</sequence>
<keyword evidence="1" id="KW-0812">Transmembrane</keyword>
<evidence type="ECO:0000313" key="3">
    <source>
        <dbReference type="EMBL" id="OGK20942.1"/>
    </source>
</evidence>
<evidence type="ECO:0000313" key="4">
    <source>
        <dbReference type="Proteomes" id="UP000177026"/>
    </source>
</evidence>
<dbReference type="EMBL" id="MFZI01000025">
    <property type="protein sequence ID" value="OGK20942.1"/>
    <property type="molecule type" value="Genomic_DNA"/>
</dbReference>
<dbReference type="Proteomes" id="UP000177026">
    <property type="component" value="Unassembled WGS sequence"/>
</dbReference>
<accession>A0A1F7GR11</accession>
<name>A0A1F7GR11_9BACT</name>
<keyword evidence="1" id="KW-0472">Membrane</keyword>
<gene>
    <name evidence="3" type="ORF">A2866_00240</name>
</gene>